<reference evidence="2 3" key="1">
    <citation type="submission" date="2019-08" db="EMBL/GenBank/DDBJ databases">
        <title>Complete genome sequence of Candidatus Uab amorphum.</title>
        <authorList>
            <person name="Shiratori T."/>
            <person name="Suzuki S."/>
            <person name="Kakizawa Y."/>
            <person name="Ishida K."/>
        </authorList>
    </citation>
    <scope>NUCLEOTIDE SEQUENCE [LARGE SCALE GENOMIC DNA]</scope>
    <source>
        <strain evidence="2 3">SRT547</strain>
    </source>
</reference>
<keyword evidence="3" id="KW-1185">Reference proteome</keyword>
<dbReference type="EMBL" id="AP019860">
    <property type="protein sequence ID" value="BBM83936.1"/>
    <property type="molecule type" value="Genomic_DNA"/>
</dbReference>
<keyword evidence="1" id="KW-0732">Signal</keyword>
<evidence type="ECO:0000313" key="2">
    <source>
        <dbReference type="EMBL" id="BBM83936.1"/>
    </source>
</evidence>
<dbReference type="OrthoDB" id="8777961at2"/>
<proteinExistence type="predicted"/>
<dbReference type="KEGG" id="uam:UABAM_02291"/>
<name>A0A5S9IM30_UABAM</name>
<dbReference type="RefSeq" id="WP_151968117.1">
    <property type="nucleotide sequence ID" value="NZ_AP019860.1"/>
</dbReference>
<dbReference type="Proteomes" id="UP000326354">
    <property type="component" value="Chromosome"/>
</dbReference>
<accession>A0A5S9IM30</accession>
<feature type="signal peptide" evidence="1">
    <location>
        <begin position="1"/>
        <end position="20"/>
    </location>
</feature>
<gene>
    <name evidence="2" type="ORF">UABAM_02291</name>
</gene>
<protein>
    <recommendedName>
        <fullName evidence="4">DUF4412 domain-containing protein</fullName>
    </recommendedName>
</protein>
<evidence type="ECO:0000256" key="1">
    <source>
        <dbReference type="SAM" id="SignalP"/>
    </source>
</evidence>
<evidence type="ECO:0008006" key="4">
    <source>
        <dbReference type="Google" id="ProtNLM"/>
    </source>
</evidence>
<feature type="chain" id="PRO_5024794912" description="DUF4412 domain-containing protein" evidence="1">
    <location>
        <begin position="21"/>
        <end position="216"/>
    </location>
</feature>
<evidence type="ECO:0000313" key="3">
    <source>
        <dbReference type="Proteomes" id="UP000326354"/>
    </source>
</evidence>
<sequence>MKFSLILVMLLSLCCMFVAAEEEPVFVDSVTVEHVKGHTYKITVSGNAPNPGYTNVRLVPHTYMVAPESWEIVVLADPPKGGGMMIQVLKPYTVSLEHTFSDVTKSVTIIGRARRVEKKLGAKKATPPKKRVKEAIYGVKVKDGNVIFSVLSGGCTKKEHFECQVGDGKVPAITLYRTTPDYCEMVPHVVEISFSKKELGLKAFNFVIKNEFTFVK</sequence>
<organism evidence="2 3">
    <name type="scientific">Uabimicrobium amorphum</name>
    <dbReference type="NCBI Taxonomy" id="2596890"/>
    <lineage>
        <taxon>Bacteria</taxon>
        <taxon>Pseudomonadati</taxon>
        <taxon>Planctomycetota</taxon>
        <taxon>Candidatus Uabimicrobiia</taxon>
        <taxon>Candidatus Uabimicrobiales</taxon>
        <taxon>Candidatus Uabimicrobiaceae</taxon>
        <taxon>Candidatus Uabimicrobium</taxon>
    </lineage>
</organism>
<dbReference type="AlphaFoldDB" id="A0A5S9IM30"/>